<feature type="domain" description="GMIP/FCHO2-like FCH" evidence="3">
    <location>
        <begin position="12"/>
        <end position="276"/>
    </location>
</feature>
<organism evidence="4 5">
    <name type="scientific">Trichuris trichiura</name>
    <name type="common">Whipworm</name>
    <name type="synonym">Trichocephalus trichiurus</name>
    <dbReference type="NCBI Taxonomy" id="36087"/>
    <lineage>
        <taxon>Eukaryota</taxon>
        <taxon>Metazoa</taxon>
        <taxon>Ecdysozoa</taxon>
        <taxon>Nematoda</taxon>
        <taxon>Enoplea</taxon>
        <taxon>Dorylaimia</taxon>
        <taxon>Trichinellida</taxon>
        <taxon>Trichuridae</taxon>
        <taxon>Trichuris</taxon>
    </lineage>
</organism>
<keyword evidence="5" id="KW-1185">Reference proteome</keyword>
<accession>A0A077ZK63</accession>
<gene>
    <name evidence="4" type="ORF">TTRE_0000844501</name>
</gene>
<reference evidence="4" key="2">
    <citation type="submission" date="2014-03" db="EMBL/GenBank/DDBJ databases">
        <title>The whipworm genome and dual-species transcriptomics of an intimate host-pathogen interaction.</title>
        <authorList>
            <person name="Foth B.J."/>
            <person name="Tsai I.J."/>
            <person name="Reid A.J."/>
            <person name="Bancroft A.J."/>
            <person name="Nichol S."/>
            <person name="Tracey A."/>
            <person name="Holroyd N."/>
            <person name="Cotton J.A."/>
            <person name="Stanley E.J."/>
            <person name="Zarowiecki M."/>
            <person name="Liu J.Z."/>
            <person name="Huckvale T."/>
            <person name="Cooper P.J."/>
            <person name="Grencis R.K."/>
            <person name="Berriman M."/>
        </authorList>
    </citation>
    <scope>NUCLEOTIDE SEQUENCE [LARGE SCALE GENOMIC DNA]</scope>
</reference>
<dbReference type="GO" id="GO:0005905">
    <property type="term" value="C:clathrin-coated pit"/>
    <property type="evidence" value="ECO:0007669"/>
    <property type="project" value="TreeGrafter"/>
</dbReference>
<dbReference type="AlphaFoldDB" id="A0A077ZK63"/>
<dbReference type="PANTHER" id="PTHR23065:SF15">
    <property type="entry name" value="AT02057P"/>
    <property type="match status" value="1"/>
</dbReference>
<dbReference type="GO" id="GO:0030136">
    <property type="term" value="C:clathrin-coated vesicle"/>
    <property type="evidence" value="ECO:0007669"/>
    <property type="project" value="TreeGrafter"/>
</dbReference>
<dbReference type="Pfam" id="PF22699">
    <property type="entry name" value="GMIP-like_FCH"/>
    <property type="match status" value="1"/>
</dbReference>
<sequence>MDFSEHFWGDKHNGFAVMYQIMKGGQQTVKDLFDLIKERAGVEDENHRHGAKTVKLISNFDNHSSLNPLWCTLKSYFQRLLDVQQGFVIRLLDLSKEVQRRRTKEMTNSKFTSRNSVFDRIVDKCIMAVKEKESKTFEAVKVIQTTTTCLQKAKEMYHTRYLELDKMKRDNCSLKELNKMQIRTEKAREEYRHYVDKYENVRVDFEERLTAAAKNFQSLQLNHFEQMKKFLTTYMCSVSSYYQSLLSLSQETNAEIHSVDVTALLAELVATRGTGAERPVRVKFEEPQCAGTHHLFPSSSSETPICETIASTDSPINLDGIPFDIDQSNSGRRGANTFLPSGSRERGSCTSSFSSTNSSPMTSTG</sequence>
<dbReference type="STRING" id="36087.A0A077ZK63"/>
<evidence type="ECO:0000313" key="5">
    <source>
        <dbReference type="Proteomes" id="UP000030665"/>
    </source>
</evidence>
<dbReference type="GO" id="GO:0048268">
    <property type="term" value="P:clathrin coat assembly"/>
    <property type="evidence" value="ECO:0007669"/>
    <property type="project" value="TreeGrafter"/>
</dbReference>
<dbReference type="Gene3D" id="1.20.1270.60">
    <property type="entry name" value="Arfaptin homology (AH) domain/BAR domain"/>
    <property type="match status" value="1"/>
</dbReference>
<evidence type="ECO:0000256" key="1">
    <source>
        <dbReference type="ARBA" id="ARBA00023054"/>
    </source>
</evidence>
<dbReference type="InterPro" id="IPR027267">
    <property type="entry name" value="AH/BAR_dom_sf"/>
</dbReference>
<dbReference type="EMBL" id="HG806883">
    <property type="protein sequence ID" value="CDW60093.1"/>
    <property type="molecule type" value="Genomic_DNA"/>
</dbReference>
<feature type="region of interest" description="Disordered" evidence="2">
    <location>
        <begin position="323"/>
        <end position="365"/>
    </location>
</feature>
<keyword evidence="1" id="KW-0175">Coiled coil</keyword>
<dbReference type="OrthoDB" id="5593455at2759"/>
<evidence type="ECO:0000313" key="4">
    <source>
        <dbReference type="EMBL" id="CDW60093.1"/>
    </source>
</evidence>
<protein>
    <submittedName>
        <fullName evidence="4">FCH domain containing protein</fullName>
    </submittedName>
</protein>
<dbReference type="InterPro" id="IPR054713">
    <property type="entry name" value="GMIP/FCHO2-like_FCH"/>
</dbReference>
<dbReference type="Proteomes" id="UP000030665">
    <property type="component" value="Unassembled WGS sequence"/>
</dbReference>
<dbReference type="GO" id="GO:0072583">
    <property type="term" value="P:clathrin-dependent endocytosis"/>
    <property type="evidence" value="ECO:0007669"/>
    <property type="project" value="TreeGrafter"/>
</dbReference>
<evidence type="ECO:0000256" key="2">
    <source>
        <dbReference type="SAM" id="MobiDB-lite"/>
    </source>
</evidence>
<reference evidence="4" key="1">
    <citation type="submission" date="2014-01" db="EMBL/GenBank/DDBJ databases">
        <authorList>
            <person name="Aslett M."/>
        </authorList>
    </citation>
    <scope>NUCLEOTIDE SEQUENCE</scope>
</reference>
<feature type="compositionally biased region" description="Low complexity" evidence="2">
    <location>
        <begin position="348"/>
        <end position="365"/>
    </location>
</feature>
<name>A0A077ZK63_TRITR</name>
<evidence type="ECO:0000259" key="3">
    <source>
        <dbReference type="Pfam" id="PF22699"/>
    </source>
</evidence>
<proteinExistence type="predicted"/>
<dbReference type="SUPFAM" id="SSF103657">
    <property type="entry name" value="BAR/IMD domain-like"/>
    <property type="match status" value="1"/>
</dbReference>
<dbReference type="GO" id="GO:0005886">
    <property type="term" value="C:plasma membrane"/>
    <property type="evidence" value="ECO:0007669"/>
    <property type="project" value="TreeGrafter"/>
</dbReference>
<dbReference type="PANTHER" id="PTHR23065">
    <property type="entry name" value="PROLINE-SERINE-THREONINE PHOSPHATASE INTERACTING PROTEIN 1"/>
    <property type="match status" value="1"/>
</dbReference>